<dbReference type="Pfam" id="PF04773">
    <property type="entry name" value="FecR"/>
    <property type="match status" value="1"/>
</dbReference>
<dbReference type="InterPro" id="IPR032508">
    <property type="entry name" value="FecR_C"/>
</dbReference>
<dbReference type="PANTHER" id="PTHR30273:SF2">
    <property type="entry name" value="PROTEIN FECR"/>
    <property type="match status" value="1"/>
</dbReference>
<dbReference type="InterPro" id="IPR006860">
    <property type="entry name" value="FecR"/>
</dbReference>
<protein>
    <submittedName>
        <fullName evidence="4">FecR family protein</fullName>
    </submittedName>
</protein>
<dbReference type="GO" id="GO:0016989">
    <property type="term" value="F:sigma factor antagonist activity"/>
    <property type="evidence" value="ECO:0007669"/>
    <property type="project" value="TreeGrafter"/>
</dbReference>
<evidence type="ECO:0000259" key="3">
    <source>
        <dbReference type="Pfam" id="PF16344"/>
    </source>
</evidence>
<feature type="domain" description="Protein FecR C-terminal" evidence="3">
    <location>
        <begin position="277"/>
        <end position="346"/>
    </location>
</feature>
<keyword evidence="1" id="KW-1133">Transmembrane helix</keyword>
<sequence length="354" mass="40024">MQSKRYNTATELLDNPSFRLWIRTGQDHDGWEQWLLNNPDQKQLVRQAKNMLLAIGQMPPPDEDQTELALSQTWERIRHLEEPSIRRSMKLWWRAAAAILLTGIGFCVYLLSSQGSISMQTISALFSEQQQEQINQTQKELVVNLEDGSSVILQPGSKLSYPDHFEKAERKVHLSGEAFFEISKDAKRPFLVYTRDVVTRVVGTSFRIKAGDENPDVEVLVKTGKVLVSELTDSGAHSPKNVSLLPNQSVSFVKEKKTFKKIASVTPSEKPIDYLTFEFEDTSVAEIFKAIENSYGLTVEYPKALLDKCYLSTSLSDQPLLEKMKIICESLGADTSFEIRKDKIIINSNGCSQI</sequence>
<keyword evidence="5" id="KW-1185">Reference proteome</keyword>
<reference evidence="4 5" key="1">
    <citation type="submission" date="2018-07" db="EMBL/GenBank/DDBJ databases">
        <title>Dyadobacter roseus sp. nov., isolated from rose rhizosphere soil.</title>
        <authorList>
            <person name="Chen L."/>
        </authorList>
    </citation>
    <scope>NUCLEOTIDE SEQUENCE [LARGE SCALE GENOMIC DNA]</scope>
    <source>
        <strain evidence="4 5">RS19</strain>
    </source>
</reference>
<dbReference type="PIRSF" id="PIRSF018266">
    <property type="entry name" value="FecR"/>
    <property type="match status" value="1"/>
</dbReference>
<dbReference type="Gene3D" id="3.55.50.30">
    <property type="match status" value="1"/>
</dbReference>
<feature type="domain" description="FecR protein" evidence="2">
    <location>
        <begin position="137"/>
        <end position="226"/>
    </location>
</feature>
<organism evidence="4 5">
    <name type="scientific">Dyadobacter luteus</name>
    <dbReference type="NCBI Taxonomy" id="2259619"/>
    <lineage>
        <taxon>Bacteria</taxon>
        <taxon>Pseudomonadati</taxon>
        <taxon>Bacteroidota</taxon>
        <taxon>Cytophagia</taxon>
        <taxon>Cytophagales</taxon>
        <taxon>Spirosomataceae</taxon>
        <taxon>Dyadobacter</taxon>
    </lineage>
</organism>
<dbReference type="AlphaFoldDB" id="A0A3D8Y4T3"/>
<dbReference type="PANTHER" id="PTHR30273">
    <property type="entry name" value="PERIPLASMIC SIGNAL SENSOR AND SIGMA FACTOR ACTIVATOR FECR-RELATED"/>
    <property type="match status" value="1"/>
</dbReference>
<comment type="caution">
    <text evidence="4">The sequence shown here is derived from an EMBL/GenBank/DDBJ whole genome shotgun (WGS) entry which is preliminary data.</text>
</comment>
<dbReference type="InterPro" id="IPR012373">
    <property type="entry name" value="Ferrdict_sens_TM"/>
</dbReference>
<accession>A0A3D8Y4T3</accession>
<dbReference type="Pfam" id="PF16344">
    <property type="entry name" value="FecR_C"/>
    <property type="match status" value="1"/>
</dbReference>
<dbReference type="Gene3D" id="2.60.120.1440">
    <property type="match status" value="1"/>
</dbReference>
<dbReference type="EMBL" id="QNUL01000028">
    <property type="protein sequence ID" value="REA57428.1"/>
    <property type="molecule type" value="Genomic_DNA"/>
</dbReference>
<dbReference type="Proteomes" id="UP000256373">
    <property type="component" value="Unassembled WGS sequence"/>
</dbReference>
<proteinExistence type="predicted"/>
<name>A0A3D8Y4T3_9BACT</name>
<keyword evidence="1" id="KW-0812">Transmembrane</keyword>
<evidence type="ECO:0000259" key="2">
    <source>
        <dbReference type="Pfam" id="PF04773"/>
    </source>
</evidence>
<feature type="transmembrane region" description="Helical" evidence="1">
    <location>
        <begin position="91"/>
        <end position="111"/>
    </location>
</feature>
<evidence type="ECO:0000313" key="4">
    <source>
        <dbReference type="EMBL" id="REA57428.1"/>
    </source>
</evidence>
<dbReference type="RefSeq" id="WP_115833505.1">
    <property type="nucleotide sequence ID" value="NZ_QNUL01000028.1"/>
</dbReference>
<dbReference type="OrthoDB" id="645173at2"/>
<evidence type="ECO:0000256" key="1">
    <source>
        <dbReference type="SAM" id="Phobius"/>
    </source>
</evidence>
<gene>
    <name evidence="4" type="ORF">DSL64_24045</name>
</gene>
<evidence type="ECO:0000313" key="5">
    <source>
        <dbReference type="Proteomes" id="UP000256373"/>
    </source>
</evidence>
<keyword evidence="1" id="KW-0472">Membrane</keyword>